<feature type="domain" description="BAAT/Acyl-CoA thioester hydrolase C-terminal" evidence="1">
    <location>
        <begin position="2"/>
        <end position="40"/>
    </location>
</feature>
<dbReference type="Proteomes" id="UP001527181">
    <property type="component" value="Unassembled WGS sequence"/>
</dbReference>
<evidence type="ECO:0000313" key="3">
    <source>
        <dbReference type="Proteomes" id="UP001527181"/>
    </source>
</evidence>
<dbReference type="RefSeq" id="WP_157267067.1">
    <property type="nucleotide sequence ID" value="NZ_JAKOBS010000001.1"/>
</dbReference>
<evidence type="ECO:0000313" key="2">
    <source>
        <dbReference type="EMBL" id="MCY9761623.1"/>
    </source>
</evidence>
<reference evidence="2 3" key="1">
    <citation type="submission" date="2022-05" db="EMBL/GenBank/DDBJ databases">
        <title>Genome Sequencing of Bee-Associated Microbes.</title>
        <authorList>
            <person name="Dunlap C."/>
        </authorList>
    </citation>
    <scope>NUCLEOTIDE SEQUENCE [LARGE SCALE GENOMIC DNA]</scope>
    <source>
        <strain evidence="2 3">NRRL B-04010</strain>
    </source>
</reference>
<dbReference type="EMBL" id="JAMDNP010000023">
    <property type="protein sequence ID" value="MCY9761623.1"/>
    <property type="molecule type" value="Genomic_DNA"/>
</dbReference>
<keyword evidence="3" id="KW-1185">Reference proteome</keyword>
<sequence length="60" mass="6853">MPPFFPTTARQSKNIAYGGNTVADASASEMFWRELLTFLSDFDHGNLTAWKSSSLHRCWR</sequence>
<name>A0ABT4GYI6_PAEAL</name>
<dbReference type="InterPro" id="IPR014940">
    <property type="entry name" value="BAAT_C"/>
</dbReference>
<comment type="caution">
    <text evidence="2">The sequence shown here is derived from an EMBL/GenBank/DDBJ whole genome shotgun (WGS) entry which is preliminary data.</text>
</comment>
<dbReference type="Pfam" id="PF08840">
    <property type="entry name" value="BAAT_C"/>
    <property type="match status" value="1"/>
</dbReference>
<accession>A0ABT4GYI6</accession>
<proteinExistence type="predicted"/>
<gene>
    <name evidence="2" type="ORF">M5X12_13670</name>
</gene>
<dbReference type="GeneID" id="94491120"/>
<evidence type="ECO:0000259" key="1">
    <source>
        <dbReference type="Pfam" id="PF08840"/>
    </source>
</evidence>
<protein>
    <recommendedName>
        <fullName evidence="1">BAAT/Acyl-CoA thioester hydrolase C-terminal domain-containing protein</fullName>
    </recommendedName>
</protein>
<organism evidence="2 3">
    <name type="scientific">Paenibacillus alvei</name>
    <name type="common">Bacillus alvei</name>
    <dbReference type="NCBI Taxonomy" id="44250"/>
    <lineage>
        <taxon>Bacteria</taxon>
        <taxon>Bacillati</taxon>
        <taxon>Bacillota</taxon>
        <taxon>Bacilli</taxon>
        <taxon>Bacillales</taxon>
        <taxon>Paenibacillaceae</taxon>
        <taxon>Paenibacillus</taxon>
    </lineage>
</organism>